<evidence type="ECO:0000256" key="4">
    <source>
        <dbReference type="ARBA" id="ARBA00023157"/>
    </source>
</evidence>
<dbReference type="PRINTS" id="PR00421">
    <property type="entry name" value="THIOREDOXIN"/>
</dbReference>
<keyword evidence="5" id="KW-0676">Redox-active center</keyword>
<gene>
    <name evidence="9" type="ORF">BXT84_00035</name>
</gene>
<organism evidence="9 10">
    <name type="scientific">Sulfobacillus thermotolerans</name>
    <dbReference type="NCBI Taxonomy" id="338644"/>
    <lineage>
        <taxon>Bacteria</taxon>
        <taxon>Bacillati</taxon>
        <taxon>Bacillota</taxon>
        <taxon>Clostridia</taxon>
        <taxon>Eubacteriales</taxon>
        <taxon>Clostridiales Family XVII. Incertae Sedis</taxon>
        <taxon>Sulfobacillus</taxon>
    </lineage>
</organism>
<dbReference type="Pfam" id="PF00085">
    <property type="entry name" value="Thioredoxin"/>
    <property type="match status" value="1"/>
</dbReference>
<reference evidence="9 10" key="1">
    <citation type="journal article" date="2019" name="Sci. Rep.">
        <title>Sulfobacillus thermotolerans: new insights into resistance and metabolic capacities of acidophilic chemolithotrophs.</title>
        <authorList>
            <person name="Panyushkina A.E."/>
            <person name="Babenko V.V."/>
            <person name="Nikitina A.S."/>
            <person name="Selezneva O.V."/>
            <person name="Tsaplina I.A."/>
            <person name="Letarova M.A."/>
            <person name="Kostryukova E.S."/>
            <person name="Letarov A.V."/>
        </authorList>
    </citation>
    <scope>NUCLEOTIDE SEQUENCE [LARGE SCALE GENOMIC DNA]</scope>
    <source>
        <strain evidence="9 10">Kr1</strain>
    </source>
</reference>
<dbReference type="Gene3D" id="3.40.30.10">
    <property type="entry name" value="Glutaredoxin"/>
    <property type="match status" value="1"/>
</dbReference>
<comment type="similarity">
    <text evidence="1 7">Belongs to the thioredoxin family.</text>
</comment>
<dbReference type="PIRSF" id="PIRSF000077">
    <property type="entry name" value="Thioredoxin"/>
    <property type="match status" value="1"/>
</dbReference>
<evidence type="ECO:0000256" key="5">
    <source>
        <dbReference type="ARBA" id="ARBA00023284"/>
    </source>
</evidence>
<dbReference type="NCBIfam" id="TIGR01068">
    <property type="entry name" value="thioredoxin"/>
    <property type="match status" value="1"/>
</dbReference>
<evidence type="ECO:0000256" key="7">
    <source>
        <dbReference type="PIRNR" id="PIRNR000077"/>
    </source>
</evidence>
<dbReference type="Proteomes" id="UP000325292">
    <property type="component" value="Chromosome"/>
</dbReference>
<dbReference type="InterPro" id="IPR005746">
    <property type="entry name" value="Thioredoxin"/>
</dbReference>
<dbReference type="SUPFAM" id="SSF52833">
    <property type="entry name" value="Thioredoxin-like"/>
    <property type="match status" value="1"/>
</dbReference>
<dbReference type="InterPro" id="IPR036249">
    <property type="entry name" value="Thioredoxin-like_sf"/>
</dbReference>
<evidence type="ECO:0000313" key="9">
    <source>
        <dbReference type="EMBL" id="AUW92541.1"/>
    </source>
</evidence>
<dbReference type="CDD" id="cd02947">
    <property type="entry name" value="TRX_family"/>
    <property type="match status" value="1"/>
</dbReference>
<dbReference type="RefSeq" id="WP_103374281.1">
    <property type="nucleotide sequence ID" value="NZ_CP133983.1"/>
</dbReference>
<keyword evidence="3" id="KW-0249">Electron transport</keyword>
<evidence type="ECO:0000256" key="6">
    <source>
        <dbReference type="NCBIfam" id="TIGR01068"/>
    </source>
</evidence>
<feature type="domain" description="Thioredoxin" evidence="8">
    <location>
        <begin position="1"/>
        <end position="108"/>
    </location>
</feature>
<dbReference type="InterPro" id="IPR013766">
    <property type="entry name" value="Thioredoxin_domain"/>
</dbReference>
<keyword evidence="4" id="KW-1015">Disulfide bond</keyword>
<dbReference type="PROSITE" id="PS51352">
    <property type="entry name" value="THIOREDOXIN_2"/>
    <property type="match status" value="1"/>
</dbReference>
<sequence>MSNAVITATEQSFDALTANATKPLVVDFWAPWCQPCLRVSPVLDALAEERPDAVQVAKVNVDENPGLARRFNVQGIPTILRFDGGKETRRVVGALPKATLLAQLGLNA</sequence>
<evidence type="ECO:0000256" key="2">
    <source>
        <dbReference type="ARBA" id="ARBA00022448"/>
    </source>
</evidence>
<evidence type="ECO:0000256" key="3">
    <source>
        <dbReference type="ARBA" id="ARBA00022982"/>
    </source>
</evidence>
<evidence type="ECO:0000259" key="8">
    <source>
        <dbReference type="PROSITE" id="PS51352"/>
    </source>
</evidence>
<evidence type="ECO:0000256" key="1">
    <source>
        <dbReference type="ARBA" id="ARBA00008987"/>
    </source>
</evidence>
<dbReference type="PANTHER" id="PTHR45663:SF11">
    <property type="entry name" value="GEO12009P1"/>
    <property type="match status" value="1"/>
</dbReference>
<evidence type="ECO:0000313" key="10">
    <source>
        <dbReference type="Proteomes" id="UP000325292"/>
    </source>
</evidence>
<keyword evidence="2" id="KW-0813">Transport</keyword>
<protein>
    <recommendedName>
        <fullName evidence="6 7">Thioredoxin</fullName>
    </recommendedName>
</protein>
<accession>A0ABM6RMG0</accession>
<keyword evidence="10" id="KW-1185">Reference proteome</keyword>
<proteinExistence type="inferred from homology"/>
<dbReference type="EMBL" id="CP019454">
    <property type="protein sequence ID" value="AUW92541.1"/>
    <property type="molecule type" value="Genomic_DNA"/>
</dbReference>
<dbReference type="PANTHER" id="PTHR45663">
    <property type="entry name" value="GEO12009P1"/>
    <property type="match status" value="1"/>
</dbReference>
<name>A0ABM6RMG0_9FIRM</name>